<dbReference type="EMBL" id="MPPL01000001">
    <property type="protein sequence ID" value="OKS87456.1"/>
    <property type="molecule type" value="Genomic_DNA"/>
</dbReference>
<proteinExistence type="predicted"/>
<organism evidence="1 2">
    <name type="scientific">Mucilaginibacter polytrichastri</name>
    <dbReference type="NCBI Taxonomy" id="1302689"/>
    <lineage>
        <taxon>Bacteria</taxon>
        <taxon>Pseudomonadati</taxon>
        <taxon>Bacteroidota</taxon>
        <taxon>Sphingobacteriia</taxon>
        <taxon>Sphingobacteriales</taxon>
        <taxon>Sphingobacteriaceae</taxon>
        <taxon>Mucilaginibacter</taxon>
    </lineage>
</organism>
<dbReference type="AlphaFoldDB" id="A0A1Q6A0C6"/>
<comment type="caution">
    <text evidence="1">The sequence shown here is derived from an EMBL/GenBank/DDBJ whole genome shotgun (WGS) entry which is preliminary data.</text>
</comment>
<reference evidence="1 2" key="1">
    <citation type="submission" date="2016-11" db="EMBL/GenBank/DDBJ databases">
        <title>Whole Genome Sequencing of Mucilaginibacter polytrichastri RG4-7(T) isolated from the moss sample.</title>
        <authorList>
            <person name="Li Y."/>
        </authorList>
    </citation>
    <scope>NUCLEOTIDE SEQUENCE [LARGE SCALE GENOMIC DNA]</scope>
    <source>
        <strain evidence="1 2">RG4-7</strain>
    </source>
</reference>
<dbReference type="Proteomes" id="UP000186720">
    <property type="component" value="Unassembled WGS sequence"/>
</dbReference>
<sequence length="42" mass="5041">MYFDVPNKNGKQDLFTVSSLRKSADIDRFIKELYQIMEMRIV</sequence>
<name>A0A1Q6A0C6_9SPHI</name>
<accession>A0A1Q6A0C6</accession>
<keyword evidence="2" id="KW-1185">Reference proteome</keyword>
<evidence type="ECO:0000313" key="1">
    <source>
        <dbReference type="EMBL" id="OKS87456.1"/>
    </source>
</evidence>
<dbReference type="STRING" id="1302689.RG47T_2917"/>
<protein>
    <submittedName>
        <fullName evidence="1">Uncharacterized protein</fullName>
    </submittedName>
</protein>
<gene>
    <name evidence="1" type="ORF">RG47T_2917</name>
</gene>
<evidence type="ECO:0000313" key="2">
    <source>
        <dbReference type="Proteomes" id="UP000186720"/>
    </source>
</evidence>